<evidence type="ECO:0000313" key="1">
    <source>
        <dbReference type="EMBL" id="RDU23475.1"/>
    </source>
</evidence>
<dbReference type="AlphaFoldDB" id="A0A371AV73"/>
<organism evidence="1 2">
    <name type="scientific">Anaerosacchariphilus polymeriproducens</name>
    <dbReference type="NCBI Taxonomy" id="1812858"/>
    <lineage>
        <taxon>Bacteria</taxon>
        <taxon>Bacillati</taxon>
        <taxon>Bacillota</taxon>
        <taxon>Clostridia</taxon>
        <taxon>Lachnospirales</taxon>
        <taxon>Lachnospiraceae</taxon>
        <taxon>Anaerosacchariphilus</taxon>
    </lineage>
</organism>
<dbReference type="EMBL" id="QRCT01000025">
    <property type="protein sequence ID" value="RDU23475.1"/>
    <property type="molecule type" value="Genomic_DNA"/>
</dbReference>
<evidence type="ECO:0000313" key="2">
    <source>
        <dbReference type="Proteomes" id="UP000255036"/>
    </source>
</evidence>
<protein>
    <recommendedName>
        <fullName evidence="3">Glycosyltransferase family 2 protein</fullName>
    </recommendedName>
</protein>
<dbReference type="RefSeq" id="WP_115481903.1">
    <property type="nucleotide sequence ID" value="NZ_QRCT01000025.1"/>
</dbReference>
<comment type="caution">
    <text evidence="1">The sequence shown here is derived from an EMBL/GenBank/DDBJ whole genome shotgun (WGS) entry which is preliminary data.</text>
</comment>
<sequence length="412" mass="47611">MQESKIKVGIGFATGRKSFRKVLNAYIYSWNEMKVKSNLEGKVSLNLFVAYDINYSNAQSTDFTNLSQEMVDTFDEIEFLGAKNIQKKFTQLIDNQIMTEKEIKQIFRSGYAGKRNAIVYAALENKMDYLLFLDDDEYPVAVTNNHGICVWGGQNVIPNHIKNIENADITNGYHCGYISPIPQISFNETLSEKDFAKFIEAISNDIISWDSIREKMKNGGTTYADTSILTSKEPQIVEEKNHCKFISGSNLCINLKRPERLFPFYNPPGARGEDTFLSTLLSDRIVLRVPCYTFHDGFSIYRHLLDGVLPLQLLPITAQSKNTVTRFYNACIGWIRYKPLLVYITNQNEYDEIIAKMQTTLEEVLPKICEYFENDKFMNILPELNKYNKNIKNHYHNFNETQNSWKKLLENI</sequence>
<dbReference type="Proteomes" id="UP000255036">
    <property type="component" value="Unassembled WGS sequence"/>
</dbReference>
<reference evidence="1 2" key="1">
    <citation type="submission" date="2018-07" db="EMBL/GenBank/DDBJ databases">
        <title>Anaerosacharophilus polymeroproducens gen. nov. sp. nov., an anaerobic bacterium isolated from salt field.</title>
        <authorList>
            <person name="Kim W."/>
            <person name="Yang S.-H."/>
            <person name="Oh J."/>
            <person name="Lee J.-H."/>
            <person name="Kwon K.K."/>
        </authorList>
    </citation>
    <scope>NUCLEOTIDE SEQUENCE [LARGE SCALE GENOMIC DNA]</scope>
    <source>
        <strain evidence="1 2">MCWD5</strain>
    </source>
</reference>
<keyword evidence="2" id="KW-1185">Reference proteome</keyword>
<proteinExistence type="predicted"/>
<name>A0A371AV73_9FIRM</name>
<accession>A0A371AV73</accession>
<evidence type="ECO:0008006" key="3">
    <source>
        <dbReference type="Google" id="ProtNLM"/>
    </source>
</evidence>
<gene>
    <name evidence="1" type="ORF">DWV06_09255</name>
</gene>
<dbReference type="OrthoDB" id="39946at2"/>